<evidence type="ECO:0000256" key="1">
    <source>
        <dbReference type="ARBA" id="ARBA00022617"/>
    </source>
</evidence>
<dbReference type="GeneID" id="19125283"/>
<dbReference type="STRING" id="930090.W6Z834"/>
<dbReference type="KEGG" id="bor:COCMIDRAFT_74198"/>
<gene>
    <name evidence="6" type="ORF">COCMIDRAFT_74198</name>
</gene>
<dbReference type="HOGENOM" id="CLU_2497553_0_0_1"/>
<keyword evidence="2 4" id="KW-0479">Metal-binding</keyword>
<dbReference type="Gene3D" id="3.10.120.10">
    <property type="entry name" value="Cytochrome b5-like heme/steroid binding domain"/>
    <property type="match status" value="1"/>
</dbReference>
<sequence length="86" mass="10452">LYVVVDEIVYNCTQFVHEHPGGSRVIENFKGQDCSWQFWRFHSEKNMEEWGKPLRVARTKDVRNRWKERPRWVGLRKFGAIEEGDW</sequence>
<proteinExistence type="inferred from homology"/>
<dbReference type="InterPro" id="IPR036400">
    <property type="entry name" value="Cyt_B5-like_heme/steroid_sf"/>
</dbReference>
<feature type="non-terminal residue" evidence="6">
    <location>
        <position position="1"/>
    </location>
</feature>
<dbReference type="eggNOG" id="ENOG502SD20">
    <property type="taxonomic scope" value="Eukaryota"/>
</dbReference>
<keyword evidence="1 4" id="KW-0349">Heme</keyword>
<name>W6Z834_COCMI</name>
<dbReference type="GO" id="GO:0020037">
    <property type="term" value="F:heme binding"/>
    <property type="evidence" value="ECO:0007669"/>
    <property type="project" value="UniProtKB-UniRule"/>
</dbReference>
<evidence type="ECO:0000256" key="2">
    <source>
        <dbReference type="ARBA" id="ARBA00022723"/>
    </source>
</evidence>
<dbReference type="RefSeq" id="XP_007693624.1">
    <property type="nucleotide sequence ID" value="XM_007695434.2"/>
</dbReference>
<dbReference type="PROSITE" id="PS00191">
    <property type="entry name" value="CYTOCHROME_B5_1"/>
    <property type="match status" value="1"/>
</dbReference>
<feature type="domain" description="Cytochrome b5 heme-binding" evidence="5">
    <location>
        <begin position="1"/>
        <end position="60"/>
    </location>
</feature>
<dbReference type="InterPro" id="IPR001199">
    <property type="entry name" value="Cyt_B5-like_heme/steroid-bd"/>
</dbReference>
<dbReference type="SUPFAM" id="SSF55856">
    <property type="entry name" value="Cytochrome b5-like heme/steroid binding domain"/>
    <property type="match status" value="1"/>
</dbReference>
<dbReference type="AlphaFoldDB" id="W6Z834"/>
<feature type="non-terminal residue" evidence="6">
    <location>
        <position position="86"/>
    </location>
</feature>
<evidence type="ECO:0000256" key="4">
    <source>
        <dbReference type="RuleBase" id="RU362121"/>
    </source>
</evidence>
<organism evidence="6 7">
    <name type="scientific">Bipolaris oryzae ATCC 44560</name>
    <dbReference type="NCBI Taxonomy" id="930090"/>
    <lineage>
        <taxon>Eukaryota</taxon>
        <taxon>Fungi</taxon>
        <taxon>Dikarya</taxon>
        <taxon>Ascomycota</taxon>
        <taxon>Pezizomycotina</taxon>
        <taxon>Dothideomycetes</taxon>
        <taxon>Pleosporomycetidae</taxon>
        <taxon>Pleosporales</taxon>
        <taxon>Pleosporineae</taxon>
        <taxon>Pleosporaceae</taxon>
        <taxon>Bipolaris</taxon>
    </lineage>
</organism>
<dbReference type="SMART" id="SM01117">
    <property type="entry name" value="Cyt-b5"/>
    <property type="match status" value="1"/>
</dbReference>
<dbReference type="EMBL" id="KI964236">
    <property type="protein sequence ID" value="EUC39856.1"/>
    <property type="molecule type" value="Genomic_DNA"/>
</dbReference>
<dbReference type="Pfam" id="PF00173">
    <property type="entry name" value="Cyt-b5"/>
    <property type="match status" value="1"/>
</dbReference>
<evidence type="ECO:0000259" key="5">
    <source>
        <dbReference type="PROSITE" id="PS50255"/>
    </source>
</evidence>
<accession>W6Z834</accession>
<keyword evidence="7" id="KW-1185">Reference proteome</keyword>
<protein>
    <recommendedName>
        <fullName evidence="5">Cytochrome b5 heme-binding domain-containing protein</fullName>
    </recommendedName>
</protein>
<evidence type="ECO:0000256" key="3">
    <source>
        <dbReference type="ARBA" id="ARBA00023004"/>
    </source>
</evidence>
<dbReference type="Proteomes" id="UP000054032">
    <property type="component" value="Unassembled WGS sequence"/>
</dbReference>
<evidence type="ECO:0000313" key="7">
    <source>
        <dbReference type="Proteomes" id="UP000054032"/>
    </source>
</evidence>
<dbReference type="PROSITE" id="PS50255">
    <property type="entry name" value="CYTOCHROME_B5_2"/>
    <property type="match status" value="1"/>
</dbReference>
<reference evidence="6 7" key="1">
    <citation type="journal article" date="2013" name="PLoS Genet.">
        <title>Comparative genome structure, secondary metabolite, and effector coding capacity across Cochliobolus pathogens.</title>
        <authorList>
            <person name="Condon B.J."/>
            <person name="Leng Y."/>
            <person name="Wu D."/>
            <person name="Bushley K.E."/>
            <person name="Ohm R.A."/>
            <person name="Otillar R."/>
            <person name="Martin J."/>
            <person name="Schackwitz W."/>
            <person name="Grimwood J."/>
            <person name="MohdZainudin N."/>
            <person name="Xue C."/>
            <person name="Wang R."/>
            <person name="Manning V.A."/>
            <person name="Dhillon B."/>
            <person name="Tu Z.J."/>
            <person name="Steffenson B.J."/>
            <person name="Salamov A."/>
            <person name="Sun H."/>
            <person name="Lowry S."/>
            <person name="LaButti K."/>
            <person name="Han J."/>
            <person name="Copeland A."/>
            <person name="Lindquist E."/>
            <person name="Barry K."/>
            <person name="Schmutz J."/>
            <person name="Baker S.E."/>
            <person name="Ciuffetti L.M."/>
            <person name="Grigoriev I.V."/>
            <person name="Zhong S."/>
            <person name="Turgeon B.G."/>
        </authorList>
    </citation>
    <scope>NUCLEOTIDE SEQUENCE [LARGE SCALE GENOMIC DNA]</scope>
    <source>
        <strain evidence="6 7">ATCC 44560</strain>
    </source>
</reference>
<dbReference type="InterPro" id="IPR018506">
    <property type="entry name" value="Cyt_B5_heme-BS"/>
</dbReference>
<dbReference type="OrthoDB" id="260519at2759"/>
<dbReference type="GO" id="GO:0046872">
    <property type="term" value="F:metal ion binding"/>
    <property type="evidence" value="ECO:0007669"/>
    <property type="project" value="UniProtKB-UniRule"/>
</dbReference>
<keyword evidence="3 4" id="KW-0408">Iron</keyword>
<evidence type="ECO:0000313" key="6">
    <source>
        <dbReference type="EMBL" id="EUC39856.1"/>
    </source>
</evidence>
<comment type="similarity">
    <text evidence="4">Belongs to the cytochrome b5 family.</text>
</comment>